<feature type="transmembrane region" description="Helical" evidence="1">
    <location>
        <begin position="20"/>
        <end position="40"/>
    </location>
</feature>
<proteinExistence type="predicted"/>
<keyword evidence="1" id="KW-1133">Transmembrane helix</keyword>
<evidence type="ECO:0000313" key="3">
    <source>
        <dbReference type="EMBL" id="HFG21990.1"/>
    </source>
</evidence>
<reference evidence="3" key="1">
    <citation type="journal article" date="2020" name="mSystems">
        <title>Genome- and Community-Level Interaction Insights into Carbon Utilization and Element Cycling Functions of Hydrothermarchaeota in Hydrothermal Sediment.</title>
        <authorList>
            <person name="Zhou Z."/>
            <person name="Liu Y."/>
            <person name="Xu W."/>
            <person name="Pan J."/>
            <person name="Luo Z.H."/>
            <person name="Li M."/>
        </authorList>
    </citation>
    <scope>NUCLEOTIDE SEQUENCE [LARGE SCALE GENOMIC DNA]</scope>
    <source>
        <strain evidence="3">SpSt-524</strain>
    </source>
</reference>
<feature type="domain" description="DUF418" evidence="2">
    <location>
        <begin position="222"/>
        <end position="355"/>
    </location>
</feature>
<organism evidence="3">
    <name type="scientific">Meiothermus ruber</name>
    <dbReference type="NCBI Taxonomy" id="277"/>
    <lineage>
        <taxon>Bacteria</taxon>
        <taxon>Thermotogati</taxon>
        <taxon>Deinococcota</taxon>
        <taxon>Deinococci</taxon>
        <taxon>Thermales</taxon>
        <taxon>Thermaceae</taxon>
        <taxon>Meiothermus</taxon>
    </lineage>
</organism>
<dbReference type="EMBL" id="DSWI01000036">
    <property type="protein sequence ID" value="HFG21990.1"/>
    <property type="molecule type" value="Genomic_DNA"/>
</dbReference>
<keyword evidence="1" id="KW-0812">Transmembrane</keyword>
<feature type="transmembrane region" description="Helical" evidence="1">
    <location>
        <begin position="224"/>
        <end position="241"/>
    </location>
</feature>
<feature type="transmembrane region" description="Helical" evidence="1">
    <location>
        <begin position="187"/>
        <end position="212"/>
    </location>
</feature>
<feature type="transmembrane region" description="Helical" evidence="1">
    <location>
        <begin position="253"/>
        <end position="271"/>
    </location>
</feature>
<gene>
    <name evidence="3" type="ORF">ENS82_15000</name>
</gene>
<comment type="caution">
    <text evidence="3">The sequence shown here is derived from an EMBL/GenBank/DDBJ whole genome shotgun (WGS) entry which is preliminary data.</text>
</comment>
<accession>A0A7C3DI63</accession>
<feature type="transmembrane region" description="Helical" evidence="1">
    <location>
        <begin position="99"/>
        <end position="128"/>
    </location>
</feature>
<dbReference type="InterPro" id="IPR007349">
    <property type="entry name" value="DUF418"/>
</dbReference>
<name>A0A7C3DI63_MEIRU</name>
<dbReference type="PANTHER" id="PTHR30590:SF2">
    <property type="entry name" value="INNER MEMBRANE PROTEIN"/>
    <property type="match status" value="1"/>
</dbReference>
<dbReference type="InterPro" id="IPR052529">
    <property type="entry name" value="Bact_Transport_Assoc"/>
</dbReference>
<evidence type="ECO:0000256" key="1">
    <source>
        <dbReference type="SAM" id="Phobius"/>
    </source>
</evidence>
<dbReference type="Pfam" id="PF04235">
    <property type="entry name" value="DUF418"/>
    <property type="match status" value="1"/>
</dbReference>
<sequence>MQPLAPNQRDVFLDAVRGLALVGILAVNLEHFAGVGLYAARHGVSESYTLGREILAFFFSGKFYTIFAILFGLGLALQYQRFTLAGLDARALLRRRLGWLLGVGALHGLLLFEGDILGTYALLGFFALRYLGQAHRLLDITKFLLAGYVLYGLFVFFLRDMAPVPGSAEVFASGSFWAVSMARLETWLGSTVLGSLLFGAELVGLFLLGSYLAPRWQRIGPATLWRVVVLGLLVGIPVNWYNAQHPDLQPLRGLGGLAFALVYMALFRLFWPRLGLLHPLRYAGRMPLSNYLLQSLAMSLLFYGYGLGLYGQVSPIWFPLIAVGFVMLQVALSRWWLERFGQGPLEWLWRRFTYGPAGSSHPRRP</sequence>
<feature type="transmembrane region" description="Helical" evidence="1">
    <location>
        <begin position="61"/>
        <end position="79"/>
    </location>
</feature>
<dbReference type="PANTHER" id="PTHR30590">
    <property type="entry name" value="INNER MEMBRANE PROTEIN"/>
    <property type="match status" value="1"/>
</dbReference>
<keyword evidence="1" id="KW-0472">Membrane</keyword>
<feature type="transmembrane region" description="Helical" evidence="1">
    <location>
        <begin position="291"/>
        <end position="310"/>
    </location>
</feature>
<evidence type="ECO:0000259" key="2">
    <source>
        <dbReference type="Pfam" id="PF04235"/>
    </source>
</evidence>
<dbReference type="AlphaFoldDB" id="A0A7C3DI63"/>
<feature type="transmembrane region" description="Helical" evidence="1">
    <location>
        <begin position="316"/>
        <end position="337"/>
    </location>
</feature>
<feature type="transmembrane region" description="Helical" evidence="1">
    <location>
        <begin position="140"/>
        <end position="158"/>
    </location>
</feature>
<protein>
    <submittedName>
        <fullName evidence="3">DUF418 domain-containing protein</fullName>
    </submittedName>
</protein>